<gene>
    <name evidence="1" type="ORF">PAXRUDRAFT_825369</name>
</gene>
<evidence type="ECO:0000313" key="1">
    <source>
        <dbReference type="EMBL" id="KIK97032.1"/>
    </source>
</evidence>
<dbReference type="EMBL" id="KN824956">
    <property type="protein sequence ID" value="KIK97032.1"/>
    <property type="molecule type" value="Genomic_DNA"/>
</dbReference>
<reference evidence="1 2" key="1">
    <citation type="submission" date="2014-04" db="EMBL/GenBank/DDBJ databases">
        <authorList>
            <consortium name="DOE Joint Genome Institute"/>
            <person name="Kuo A."/>
            <person name="Kohler A."/>
            <person name="Jargeat P."/>
            <person name="Nagy L.G."/>
            <person name="Floudas D."/>
            <person name="Copeland A."/>
            <person name="Barry K.W."/>
            <person name="Cichocki N."/>
            <person name="Veneault-Fourrey C."/>
            <person name="LaButti K."/>
            <person name="Lindquist E.A."/>
            <person name="Lipzen A."/>
            <person name="Lundell T."/>
            <person name="Morin E."/>
            <person name="Murat C."/>
            <person name="Sun H."/>
            <person name="Tunlid A."/>
            <person name="Henrissat B."/>
            <person name="Grigoriev I.V."/>
            <person name="Hibbett D.S."/>
            <person name="Martin F."/>
            <person name="Nordberg H.P."/>
            <person name="Cantor M.N."/>
            <person name="Hua S.X."/>
        </authorList>
    </citation>
    <scope>NUCLEOTIDE SEQUENCE [LARGE SCALE GENOMIC DNA]</scope>
    <source>
        <strain evidence="1 2">Ve08.2h10</strain>
    </source>
</reference>
<keyword evidence="2" id="KW-1185">Reference proteome</keyword>
<accession>A0A0D0DGH5</accession>
<dbReference type="STRING" id="930991.A0A0D0DGH5"/>
<dbReference type="OrthoDB" id="2689466at2759"/>
<proteinExistence type="predicted"/>
<dbReference type="Proteomes" id="UP000054538">
    <property type="component" value="Unassembled WGS sequence"/>
</dbReference>
<dbReference type="InParanoid" id="A0A0D0DGH5"/>
<evidence type="ECO:0000313" key="2">
    <source>
        <dbReference type="Proteomes" id="UP000054538"/>
    </source>
</evidence>
<dbReference type="AlphaFoldDB" id="A0A0D0DGH5"/>
<dbReference type="HOGENOM" id="CLU_171994_0_0_1"/>
<reference evidence="2" key="2">
    <citation type="submission" date="2015-01" db="EMBL/GenBank/DDBJ databases">
        <title>Evolutionary Origins and Diversification of the Mycorrhizal Mutualists.</title>
        <authorList>
            <consortium name="DOE Joint Genome Institute"/>
            <consortium name="Mycorrhizal Genomics Consortium"/>
            <person name="Kohler A."/>
            <person name="Kuo A."/>
            <person name="Nagy L.G."/>
            <person name="Floudas D."/>
            <person name="Copeland A."/>
            <person name="Barry K.W."/>
            <person name="Cichocki N."/>
            <person name="Veneault-Fourrey C."/>
            <person name="LaButti K."/>
            <person name="Lindquist E.A."/>
            <person name="Lipzen A."/>
            <person name="Lundell T."/>
            <person name="Morin E."/>
            <person name="Murat C."/>
            <person name="Riley R."/>
            <person name="Ohm R."/>
            <person name="Sun H."/>
            <person name="Tunlid A."/>
            <person name="Henrissat B."/>
            <person name="Grigoriev I.V."/>
            <person name="Hibbett D.S."/>
            <person name="Martin F."/>
        </authorList>
    </citation>
    <scope>NUCLEOTIDE SEQUENCE [LARGE SCALE GENOMIC DNA]</scope>
    <source>
        <strain evidence="2">Ve08.2h10</strain>
    </source>
</reference>
<name>A0A0D0DGH5_9AGAM</name>
<protein>
    <submittedName>
        <fullName evidence="1">Uncharacterized protein</fullName>
    </submittedName>
</protein>
<sequence length="125" mass="13846">MLTLLTNPTLPAHTLPESYDLVIYRDAIPYPKGMESTTSLAPVSLCTHCCSALLAKKPHQPKNSLANFQYYGHERLDMPTLQAFDGASPFDLTLISRARASTVTFYYNYNSRGSRGGYAPVAVWV</sequence>
<organism evidence="1 2">
    <name type="scientific">Paxillus rubicundulus Ve08.2h10</name>
    <dbReference type="NCBI Taxonomy" id="930991"/>
    <lineage>
        <taxon>Eukaryota</taxon>
        <taxon>Fungi</taxon>
        <taxon>Dikarya</taxon>
        <taxon>Basidiomycota</taxon>
        <taxon>Agaricomycotina</taxon>
        <taxon>Agaricomycetes</taxon>
        <taxon>Agaricomycetidae</taxon>
        <taxon>Boletales</taxon>
        <taxon>Paxilineae</taxon>
        <taxon>Paxillaceae</taxon>
        <taxon>Paxillus</taxon>
    </lineage>
</organism>